<proteinExistence type="predicted"/>
<evidence type="ECO:0000256" key="1">
    <source>
        <dbReference type="SAM" id="SignalP"/>
    </source>
</evidence>
<keyword evidence="1" id="KW-0732">Signal</keyword>
<organism evidence="2 3">
    <name type="scientific">Faecalibacter rhinopitheci</name>
    <dbReference type="NCBI Taxonomy" id="2779678"/>
    <lineage>
        <taxon>Bacteria</taxon>
        <taxon>Pseudomonadati</taxon>
        <taxon>Bacteroidota</taxon>
        <taxon>Flavobacteriia</taxon>
        <taxon>Flavobacteriales</taxon>
        <taxon>Weeksellaceae</taxon>
        <taxon>Faecalibacter</taxon>
    </lineage>
</organism>
<accession>A0A8J7G986</accession>
<comment type="caution">
    <text evidence="2">The sequence shown here is derived from an EMBL/GenBank/DDBJ whole genome shotgun (WGS) entry which is preliminary data.</text>
</comment>
<evidence type="ECO:0000313" key="3">
    <source>
        <dbReference type="Proteomes" id="UP000608754"/>
    </source>
</evidence>
<keyword evidence="3" id="KW-1185">Reference proteome</keyword>
<dbReference type="EMBL" id="JADGIK010000006">
    <property type="protein sequence ID" value="MBF0597770.1"/>
    <property type="molecule type" value="Genomic_DNA"/>
</dbReference>
<dbReference type="PROSITE" id="PS51257">
    <property type="entry name" value="PROKAR_LIPOPROTEIN"/>
    <property type="match status" value="1"/>
</dbReference>
<dbReference type="Proteomes" id="UP000608754">
    <property type="component" value="Unassembled WGS sequence"/>
</dbReference>
<dbReference type="RefSeq" id="WP_194183314.1">
    <property type="nucleotide sequence ID" value="NZ_JADGIK010000006.1"/>
</dbReference>
<gene>
    <name evidence="2" type="ORF">IM532_09980</name>
</gene>
<feature type="signal peptide" evidence="1">
    <location>
        <begin position="1"/>
        <end position="23"/>
    </location>
</feature>
<name>A0A8J7G986_9FLAO</name>
<protein>
    <submittedName>
        <fullName evidence="2">Uncharacterized protein</fullName>
    </submittedName>
</protein>
<sequence>MKKFALLAIVALSFSVISCKEEAKVETTETSVENVDTLTTAETTTVVDTVNNIITDSTVVTETPVQVETTTTTTETTK</sequence>
<feature type="chain" id="PRO_5035259901" evidence="1">
    <location>
        <begin position="24"/>
        <end position="78"/>
    </location>
</feature>
<evidence type="ECO:0000313" key="2">
    <source>
        <dbReference type="EMBL" id="MBF0597770.1"/>
    </source>
</evidence>
<dbReference type="AlphaFoldDB" id="A0A8J7G986"/>
<reference evidence="2" key="1">
    <citation type="submission" date="2020-10" db="EMBL/GenBank/DDBJ databases">
        <authorList>
            <person name="Lu T."/>
            <person name="Wang Q."/>
            <person name="Han X."/>
        </authorList>
    </citation>
    <scope>NUCLEOTIDE SEQUENCE</scope>
    <source>
        <strain evidence="2">WQ 117</strain>
    </source>
</reference>